<name>A0A1B9I1C8_9TREE</name>
<keyword evidence="4" id="KW-1185">Reference proteome</keyword>
<evidence type="ECO:0008006" key="5">
    <source>
        <dbReference type="Google" id="ProtNLM"/>
    </source>
</evidence>
<dbReference type="Gene3D" id="1.20.58.1180">
    <property type="match status" value="1"/>
</dbReference>
<dbReference type="SUPFAM" id="SSF49777">
    <property type="entry name" value="PEBP-like"/>
    <property type="match status" value="1"/>
</dbReference>
<reference evidence="2" key="1">
    <citation type="submission" date="2013-07" db="EMBL/GenBank/DDBJ databases">
        <title>The Genome Sequence of Cryptococcus pinus CBS10737.</title>
        <authorList>
            <consortium name="The Broad Institute Genome Sequencing Platform"/>
            <person name="Cuomo C."/>
            <person name="Litvintseva A."/>
            <person name="Chen Y."/>
            <person name="Heitman J."/>
            <person name="Sun S."/>
            <person name="Springer D."/>
            <person name="Dromer F."/>
            <person name="Young S.K."/>
            <person name="Zeng Q."/>
            <person name="Gargeya S."/>
            <person name="Fitzgerald M."/>
            <person name="Abouelleil A."/>
            <person name="Alvarado L."/>
            <person name="Berlin A.M."/>
            <person name="Chapman S.B."/>
            <person name="Dewar J."/>
            <person name="Goldberg J."/>
            <person name="Griggs A."/>
            <person name="Gujja S."/>
            <person name="Hansen M."/>
            <person name="Howarth C."/>
            <person name="Imamovic A."/>
            <person name="Larimer J."/>
            <person name="McCowan C."/>
            <person name="Murphy C."/>
            <person name="Pearson M."/>
            <person name="Priest M."/>
            <person name="Roberts A."/>
            <person name="Saif S."/>
            <person name="Shea T."/>
            <person name="Sykes S."/>
            <person name="Wortman J."/>
            <person name="Nusbaum C."/>
            <person name="Birren B."/>
        </authorList>
    </citation>
    <scope>NUCLEOTIDE SEQUENCE [LARGE SCALE GENOMIC DNA]</scope>
    <source>
        <strain evidence="2">CBS 10737</strain>
    </source>
</reference>
<sequence>MSSRRAASRVICRASSSRQNSIPVFARAASSDASSSSSSSWQPALPAGQSPAYDAALSYLSSHQSKTLNKLDKLRSNVDKVNPDPELIRRIDQLEIEAYANDPAIRRKFRETGGKGEMSKTIYRWLAEQKWRKEGGLDLLMQRLLQMKIVPDVLPSLPPTFPLSLQSKNGNSTIEPGSVQLSSNFSSSPSIYSQLYYHPSESTNSTPNPEALHTLLMIDPDSPSHETHSFQQRIHYLKTDIPLSVISGEVNLTDSTIGKEILKWESPAPEQGTPNHRYIFLLFRQQSPSSPSITKRDNFELRDYLAENDLVIDDLVGVNMFRSKWSLEENEHINNVYISQRGIESGAPVYGKIPKEVKYGYPMSAKRQRKEEAREEAWDRAVVELEGLAEEVQGLTGLSEDTEKVKL</sequence>
<dbReference type="Gene3D" id="3.90.280.10">
    <property type="entry name" value="PEBP-like"/>
    <property type="match status" value="1"/>
</dbReference>
<dbReference type="EMBL" id="CP144526">
    <property type="protein sequence ID" value="WWC72248.1"/>
    <property type="molecule type" value="Genomic_DNA"/>
</dbReference>
<dbReference type="GeneID" id="30173403"/>
<dbReference type="PANTHER" id="PTHR11362:SF82">
    <property type="entry name" value="PHOSPHATIDYLETHANOLAMINE-BINDING PROTEIN 4"/>
    <property type="match status" value="1"/>
</dbReference>
<dbReference type="EMBL" id="KI894012">
    <property type="protein sequence ID" value="OCF49343.1"/>
    <property type="molecule type" value="Genomic_DNA"/>
</dbReference>
<dbReference type="PANTHER" id="PTHR11362">
    <property type="entry name" value="PHOSPHATIDYLETHANOLAMINE-BINDING PROTEIN"/>
    <property type="match status" value="1"/>
</dbReference>
<dbReference type="OrthoDB" id="2153661at2759"/>
<evidence type="ECO:0000313" key="2">
    <source>
        <dbReference type="EMBL" id="OCF49343.1"/>
    </source>
</evidence>
<protein>
    <recommendedName>
        <fullName evidence="5">PEBP-like protein</fullName>
    </recommendedName>
</protein>
<dbReference type="Pfam" id="PF01161">
    <property type="entry name" value="PBP"/>
    <property type="match status" value="1"/>
</dbReference>
<feature type="region of interest" description="Disordered" evidence="1">
    <location>
        <begin position="1"/>
        <end position="20"/>
    </location>
</feature>
<evidence type="ECO:0000256" key="1">
    <source>
        <dbReference type="SAM" id="MobiDB-lite"/>
    </source>
</evidence>
<reference evidence="2" key="3">
    <citation type="submission" date="2016-07" db="EMBL/GenBank/DDBJ databases">
        <title>Evolution of pathogenesis and genome organization in the Tremellales.</title>
        <authorList>
            <person name="Cuomo C."/>
            <person name="Litvintseva A."/>
            <person name="Heitman J."/>
            <person name="Chen Y."/>
            <person name="Sun S."/>
            <person name="Springer D."/>
            <person name="Dromer F."/>
            <person name="Young S."/>
            <person name="Zeng Q."/>
            <person name="Chapman S."/>
            <person name="Gujja S."/>
            <person name="Saif S."/>
            <person name="Birren B."/>
        </authorList>
    </citation>
    <scope>NUCLEOTIDE SEQUENCE</scope>
    <source>
        <strain evidence="2">CBS 10737</strain>
    </source>
</reference>
<feature type="region of interest" description="Disordered" evidence="1">
    <location>
        <begin position="26"/>
        <end position="45"/>
    </location>
</feature>
<reference evidence="3" key="2">
    <citation type="submission" date="2013-07" db="EMBL/GenBank/DDBJ databases">
        <authorList>
            <consortium name="The Broad Institute Genome Sequencing Platform"/>
            <person name="Cuomo C."/>
            <person name="Litvintseva A."/>
            <person name="Chen Y."/>
            <person name="Heitman J."/>
            <person name="Sun S."/>
            <person name="Springer D."/>
            <person name="Dromer F."/>
            <person name="Young S.K."/>
            <person name="Zeng Q."/>
            <person name="Gargeya S."/>
            <person name="Fitzgerald M."/>
            <person name="Abouelleil A."/>
            <person name="Alvarado L."/>
            <person name="Berlin A.M."/>
            <person name="Chapman S.B."/>
            <person name="Dewar J."/>
            <person name="Goldberg J."/>
            <person name="Griggs A."/>
            <person name="Gujja S."/>
            <person name="Hansen M."/>
            <person name="Howarth C."/>
            <person name="Imamovic A."/>
            <person name="Larimer J."/>
            <person name="McCowan C."/>
            <person name="Murphy C."/>
            <person name="Pearson M."/>
            <person name="Priest M."/>
            <person name="Roberts A."/>
            <person name="Saif S."/>
            <person name="Shea T."/>
            <person name="Sykes S."/>
            <person name="Wortman J."/>
            <person name="Nusbaum C."/>
            <person name="Birren B."/>
        </authorList>
    </citation>
    <scope>NUCLEOTIDE SEQUENCE</scope>
    <source>
        <strain evidence="3">CBS 10737</strain>
    </source>
</reference>
<reference evidence="3" key="4">
    <citation type="submission" date="2024-02" db="EMBL/GenBank/DDBJ databases">
        <title>Comparative genomics of Cryptococcus and Kwoniella reveals pathogenesis evolution and contrasting modes of karyotype evolution via chromosome fusion or intercentromeric recombination.</title>
        <authorList>
            <person name="Coelho M.A."/>
            <person name="David-Palma M."/>
            <person name="Shea T."/>
            <person name="Bowers K."/>
            <person name="McGinley-Smith S."/>
            <person name="Mohammad A.W."/>
            <person name="Gnirke A."/>
            <person name="Yurkov A.M."/>
            <person name="Nowrousian M."/>
            <person name="Sun S."/>
            <person name="Cuomo C.A."/>
            <person name="Heitman J."/>
        </authorList>
    </citation>
    <scope>NUCLEOTIDE SEQUENCE</scope>
    <source>
        <strain evidence="3">CBS 10737</strain>
    </source>
</reference>
<dbReference type="InterPro" id="IPR008914">
    <property type="entry name" value="PEBP"/>
</dbReference>
<accession>A0A1B9I1C8</accession>
<evidence type="ECO:0000313" key="3">
    <source>
        <dbReference type="EMBL" id="WWC72248.1"/>
    </source>
</evidence>
<dbReference type="STRING" id="1296096.A0A1B9I1C8"/>
<dbReference type="CDD" id="cd00866">
    <property type="entry name" value="PEBP_euk"/>
    <property type="match status" value="1"/>
</dbReference>
<evidence type="ECO:0000313" key="4">
    <source>
        <dbReference type="Proteomes" id="UP000094020"/>
    </source>
</evidence>
<dbReference type="Proteomes" id="UP000094020">
    <property type="component" value="Chromosome 8"/>
</dbReference>
<proteinExistence type="predicted"/>
<dbReference type="RefSeq" id="XP_019010562.1">
    <property type="nucleotide sequence ID" value="XM_019156760.1"/>
</dbReference>
<gene>
    <name evidence="2" type="ORF">I206_05034</name>
    <name evidence="3" type="ORF">I206_106210</name>
</gene>
<organism evidence="2">
    <name type="scientific">Kwoniella pini CBS 10737</name>
    <dbReference type="NCBI Taxonomy" id="1296096"/>
    <lineage>
        <taxon>Eukaryota</taxon>
        <taxon>Fungi</taxon>
        <taxon>Dikarya</taxon>
        <taxon>Basidiomycota</taxon>
        <taxon>Agaricomycotina</taxon>
        <taxon>Tremellomycetes</taxon>
        <taxon>Tremellales</taxon>
        <taxon>Cryptococcaceae</taxon>
        <taxon>Kwoniella</taxon>
    </lineage>
</organism>
<dbReference type="InterPro" id="IPR035810">
    <property type="entry name" value="PEBP_euk"/>
</dbReference>
<dbReference type="InterPro" id="IPR036610">
    <property type="entry name" value="PEBP-like_sf"/>
</dbReference>
<dbReference type="KEGG" id="kpin:30173403"/>
<feature type="compositionally biased region" description="Low complexity" evidence="1">
    <location>
        <begin position="28"/>
        <end position="40"/>
    </location>
</feature>
<dbReference type="AlphaFoldDB" id="A0A1B9I1C8"/>